<organism evidence="1 2">
    <name type="scientific">Actinomycetospora cinnamomea</name>
    <dbReference type="NCBI Taxonomy" id="663609"/>
    <lineage>
        <taxon>Bacteria</taxon>
        <taxon>Bacillati</taxon>
        <taxon>Actinomycetota</taxon>
        <taxon>Actinomycetes</taxon>
        <taxon>Pseudonocardiales</taxon>
        <taxon>Pseudonocardiaceae</taxon>
        <taxon>Actinomycetospora</taxon>
    </lineage>
</organism>
<dbReference type="EMBL" id="QEKW01000001">
    <property type="protein sequence ID" value="PVZ14523.1"/>
    <property type="molecule type" value="Genomic_DNA"/>
</dbReference>
<keyword evidence="2" id="KW-1185">Reference proteome</keyword>
<accession>A0A2U1FQQ2</accession>
<evidence type="ECO:0000313" key="1">
    <source>
        <dbReference type="EMBL" id="PVZ14523.1"/>
    </source>
</evidence>
<dbReference type="RefSeq" id="WP_116706359.1">
    <property type="nucleotide sequence ID" value="NZ_QEKW01000001.1"/>
</dbReference>
<dbReference type="AlphaFoldDB" id="A0A2U1FQQ2"/>
<gene>
    <name evidence="1" type="ORF">C8D89_101388</name>
</gene>
<sequence>MSRQMLDCRQVPSEVGCSLTLVGEVDEVLEAGVAHAVAVHGHTDGEELRRTLRGALRDAPQATAPGAFMQVIEFRTQQYDQITALMDGWMADIGADRPTGWMVLGRDRDRADTYLQVVAFPSAEAAQRNSDHPVTTAFAGKMHALCDGPPTFHDLDVVRAETT</sequence>
<comment type="caution">
    <text evidence="1">The sequence shown here is derived from an EMBL/GenBank/DDBJ whole genome shotgun (WGS) entry which is preliminary data.</text>
</comment>
<dbReference type="OrthoDB" id="9182871at2"/>
<evidence type="ECO:0000313" key="2">
    <source>
        <dbReference type="Proteomes" id="UP000245639"/>
    </source>
</evidence>
<proteinExistence type="predicted"/>
<protein>
    <submittedName>
        <fullName evidence="1">Uncharacterized protein DUF1059</fullName>
    </submittedName>
</protein>
<dbReference type="Proteomes" id="UP000245639">
    <property type="component" value="Unassembled WGS sequence"/>
</dbReference>
<name>A0A2U1FQQ2_9PSEU</name>
<reference evidence="1 2" key="1">
    <citation type="submission" date="2018-04" db="EMBL/GenBank/DDBJ databases">
        <title>Genomic Encyclopedia of Type Strains, Phase IV (KMG-IV): sequencing the most valuable type-strain genomes for metagenomic binning, comparative biology and taxonomic classification.</title>
        <authorList>
            <person name="Goeker M."/>
        </authorList>
    </citation>
    <scope>NUCLEOTIDE SEQUENCE [LARGE SCALE GENOMIC DNA]</scope>
    <source>
        <strain evidence="1 2">DSM 45771</strain>
    </source>
</reference>